<gene>
    <name evidence="2" type="ORF">DXG03_001810</name>
</gene>
<evidence type="ECO:0000313" key="2">
    <source>
        <dbReference type="EMBL" id="KAG5642994.1"/>
    </source>
</evidence>
<dbReference type="InterPro" id="IPR025110">
    <property type="entry name" value="AMP-bd_C"/>
</dbReference>
<evidence type="ECO:0000313" key="3">
    <source>
        <dbReference type="Proteomes" id="UP000775547"/>
    </source>
</evidence>
<name>A0A9P7G515_9AGAR</name>
<dbReference type="OrthoDB" id="6509636at2759"/>
<dbReference type="PANTHER" id="PTHR24096">
    <property type="entry name" value="LONG-CHAIN-FATTY-ACID--COA LIGASE"/>
    <property type="match status" value="1"/>
</dbReference>
<organism evidence="2 3">
    <name type="scientific">Asterophora parasitica</name>
    <dbReference type="NCBI Taxonomy" id="117018"/>
    <lineage>
        <taxon>Eukaryota</taxon>
        <taxon>Fungi</taxon>
        <taxon>Dikarya</taxon>
        <taxon>Basidiomycota</taxon>
        <taxon>Agaricomycotina</taxon>
        <taxon>Agaricomycetes</taxon>
        <taxon>Agaricomycetidae</taxon>
        <taxon>Agaricales</taxon>
        <taxon>Tricholomatineae</taxon>
        <taxon>Lyophyllaceae</taxon>
        <taxon>Asterophora</taxon>
    </lineage>
</organism>
<sequence length="224" mass="24040">HPAVKNYDLRSYVRMIMCGAAPLSHEVNQQLFELLPDAHIGQAYGAGQLIPGTIARAVKLDGSLAGYDEAGELYIKTPSVALGYANNTEATRETFIDGLVNTPFVLAVNPDSLHQVKGFQVAPAELEGCILDHEDVSAACVVGVPDDYSGEVPLAFVVLTTDAVRRITETPSSAETIKTSIMQHVADNKVSYKHLAGGVEITKFPDDYSLSTDRSAESFPTPHP</sequence>
<accession>A0A9P7G515</accession>
<keyword evidence="3" id="KW-1185">Reference proteome</keyword>
<reference evidence="2" key="1">
    <citation type="submission" date="2020-07" db="EMBL/GenBank/DDBJ databases">
        <authorList>
            <person name="Nieuwenhuis M."/>
            <person name="Van De Peppel L.J.J."/>
        </authorList>
    </citation>
    <scope>NUCLEOTIDE SEQUENCE</scope>
    <source>
        <strain evidence="2">AP01</strain>
        <tissue evidence="2">Mycelium</tissue>
    </source>
</reference>
<dbReference type="Gene3D" id="3.40.50.980">
    <property type="match status" value="1"/>
</dbReference>
<evidence type="ECO:0000259" key="1">
    <source>
        <dbReference type="Pfam" id="PF13193"/>
    </source>
</evidence>
<dbReference type="SUPFAM" id="SSF56801">
    <property type="entry name" value="Acetyl-CoA synthetase-like"/>
    <property type="match status" value="1"/>
</dbReference>
<dbReference type="Proteomes" id="UP000775547">
    <property type="component" value="Unassembled WGS sequence"/>
</dbReference>
<protein>
    <recommendedName>
        <fullName evidence="1">AMP-binding enzyme C-terminal domain-containing protein</fullName>
    </recommendedName>
</protein>
<dbReference type="InterPro" id="IPR045851">
    <property type="entry name" value="AMP-bd_C_sf"/>
</dbReference>
<dbReference type="AlphaFoldDB" id="A0A9P7G515"/>
<feature type="non-terminal residue" evidence="2">
    <location>
        <position position="224"/>
    </location>
</feature>
<dbReference type="Pfam" id="PF13193">
    <property type="entry name" value="AMP-binding_C"/>
    <property type="match status" value="1"/>
</dbReference>
<dbReference type="PANTHER" id="PTHR24096:SF422">
    <property type="entry name" value="BCDNA.GH02901"/>
    <property type="match status" value="1"/>
</dbReference>
<dbReference type="Gene3D" id="2.30.38.10">
    <property type="entry name" value="Luciferase, Domain 3"/>
    <property type="match status" value="1"/>
</dbReference>
<proteinExistence type="predicted"/>
<comment type="caution">
    <text evidence="2">The sequence shown here is derived from an EMBL/GenBank/DDBJ whole genome shotgun (WGS) entry which is preliminary data.</text>
</comment>
<dbReference type="Gene3D" id="3.30.300.30">
    <property type="match status" value="1"/>
</dbReference>
<dbReference type="GO" id="GO:0016405">
    <property type="term" value="F:CoA-ligase activity"/>
    <property type="evidence" value="ECO:0007669"/>
    <property type="project" value="TreeGrafter"/>
</dbReference>
<reference evidence="2" key="2">
    <citation type="submission" date="2021-10" db="EMBL/GenBank/DDBJ databases">
        <title>Phylogenomics reveals ancestral predisposition of the termite-cultivated fungus Termitomyces towards a domesticated lifestyle.</title>
        <authorList>
            <person name="Auxier B."/>
            <person name="Grum-Grzhimaylo A."/>
            <person name="Cardenas M.E."/>
            <person name="Lodge J.D."/>
            <person name="Laessoe T."/>
            <person name="Pedersen O."/>
            <person name="Smith M.E."/>
            <person name="Kuyper T.W."/>
            <person name="Franco-Molano E.A."/>
            <person name="Baroni T.J."/>
            <person name="Aanen D.K."/>
        </authorList>
    </citation>
    <scope>NUCLEOTIDE SEQUENCE</scope>
    <source>
        <strain evidence="2">AP01</strain>
        <tissue evidence="2">Mycelium</tissue>
    </source>
</reference>
<feature type="domain" description="AMP-binding enzyme C-terminal" evidence="1">
    <location>
        <begin position="125"/>
        <end position="199"/>
    </location>
</feature>
<dbReference type="EMBL" id="JABCKV010000142">
    <property type="protein sequence ID" value="KAG5642994.1"/>
    <property type="molecule type" value="Genomic_DNA"/>
</dbReference>